<evidence type="ECO:0000256" key="5">
    <source>
        <dbReference type="ARBA" id="ARBA00022777"/>
    </source>
</evidence>
<dbReference type="InterPro" id="IPR000719">
    <property type="entry name" value="Prot_kinase_dom"/>
</dbReference>
<keyword evidence="3 10" id="KW-0808">Transferase</keyword>
<evidence type="ECO:0000259" key="12">
    <source>
        <dbReference type="PROSITE" id="PS50011"/>
    </source>
</evidence>
<comment type="cofactor">
    <cofactor evidence="10">
        <name>Mg(2+)</name>
        <dbReference type="ChEBI" id="CHEBI:18420"/>
    </cofactor>
</comment>
<comment type="activity regulation">
    <text evidence="10">Activated by threonine and tyrosine phosphorylation.</text>
</comment>
<feature type="binding site" evidence="9">
    <location>
        <position position="42"/>
    </location>
    <ligand>
        <name>ATP</name>
        <dbReference type="ChEBI" id="CHEBI:30616"/>
    </ligand>
</feature>
<evidence type="ECO:0000256" key="9">
    <source>
        <dbReference type="PROSITE-ProRule" id="PRU10141"/>
    </source>
</evidence>
<dbReference type="PROSITE" id="PS00107">
    <property type="entry name" value="PROTEIN_KINASE_ATP"/>
    <property type="match status" value="1"/>
</dbReference>
<dbReference type="EMBL" id="MK266056">
    <property type="protein sequence ID" value="AZL94365.1"/>
    <property type="molecule type" value="mRNA"/>
</dbReference>
<evidence type="ECO:0000256" key="4">
    <source>
        <dbReference type="ARBA" id="ARBA00022741"/>
    </source>
</evidence>
<evidence type="ECO:0000256" key="8">
    <source>
        <dbReference type="ARBA" id="ARBA00048312"/>
    </source>
</evidence>
<dbReference type="CDD" id="cd07852">
    <property type="entry name" value="STKc_MAPK15-like"/>
    <property type="match status" value="1"/>
</dbReference>
<dbReference type="GO" id="GO:0004707">
    <property type="term" value="F:MAP kinase activity"/>
    <property type="evidence" value="ECO:0007669"/>
    <property type="project" value="UniProtKB-EC"/>
</dbReference>
<keyword evidence="5 10" id="KW-0418">Kinase</keyword>
<evidence type="ECO:0000256" key="1">
    <source>
        <dbReference type="ARBA" id="ARBA00012411"/>
    </source>
</evidence>
<dbReference type="InterPro" id="IPR050117">
    <property type="entry name" value="MAPK"/>
</dbReference>
<evidence type="ECO:0000256" key="11">
    <source>
        <dbReference type="SAM" id="MobiDB-lite"/>
    </source>
</evidence>
<evidence type="ECO:0000256" key="3">
    <source>
        <dbReference type="ARBA" id="ARBA00022679"/>
    </source>
</evidence>
<dbReference type="FunFam" id="3.30.200.20:FF:000166">
    <property type="entry name" value="Mitogen-activated protein kinase"/>
    <property type="match status" value="1"/>
</dbReference>
<comment type="catalytic activity">
    <reaction evidence="7 10">
        <text>L-threonyl-[protein] + ATP = O-phospho-L-threonyl-[protein] + ADP + H(+)</text>
        <dbReference type="Rhea" id="RHEA:46608"/>
        <dbReference type="Rhea" id="RHEA-COMP:11060"/>
        <dbReference type="Rhea" id="RHEA-COMP:11605"/>
        <dbReference type="ChEBI" id="CHEBI:15378"/>
        <dbReference type="ChEBI" id="CHEBI:30013"/>
        <dbReference type="ChEBI" id="CHEBI:30616"/>
        <dbReference type="ChEBI" id="CHEBI:61977"/>
        <dbReference type="ChEBI" id="CHEBI:456216"/>
        <dbReference type="EC" id="2.7.11.24"/>
    </reaction>
</comment>
<dbReference type="Gene3D" id="1.10.510.10">
    <property type="entry name" value="Transferase(Phosphotransferase) domain 1"/>
    <property type="match status" value="1"/>
</dbReference>
<proteinExistence type="evidence at transcript level"/>
<comment type="catalytic activity">
    <reaction evidence="8">
        <text>L-seryl-[protein] + ATP = O-phospho-L-seryl-[protein] + ADP + H(+)</text>
        <dbReference type="Rhea" id="RHEA:17989"/>
        <dbReference type="Rhea" id="RHEA-COMP:9863"/>
        <dbReference type="Rhea" id="RHEA-COMP:11604"/>
        <dbReference type="ChEBI" id="CHEBI:15378"/>
        <dbReference type="ChEBI" id="CHEBI:29999"/>
        <dbReference type="ChEBI" id="CHEBI:30616"/>
        <dbReference type="ChEBI" id="CHEBI:83421"/>
        <dbReference type="ChEBI" id="CHEBI:456216"/>
        <dbReference type="EC" id="2.7.11.24"/>
    </reaction>
</comment>
<evidence type="ECO:0000256" key="10">
    <source>
        <dbReference type="RuleBase" id="RU361165"/>
    </source>
</evidence>
<accession>A0A3S8V2Z0</accession>
<dbReference type="InterPro" id="IPR008271">
    <property type="entry name" value="Ser/Thr_kinase_AS"/>
</dbReference>
<sequence length="543" mass="62043">MNDEVDKHVLRKYELIQKLGQGAYGIVWKASDRRNGEIVALKKIFDAFQNSTDAQRTFREIMFLQELNGHQNIVKLMNVLKAENDTDIYLIFDHMDTDLHAVIRAKLLEEIHMKYIIFQLLRAIKYMHSGELLHRDMKPSNILLNSECHVKVADFGLARSLAKSEHGVNQSVLTDYVATRWYRAPEILMGSSQYTKGVDMWSLGCILGELLSGRPIFPGNSTMNQLELIMNMLGTPDADDIAAIKSPFAQTMMESLPVQKFKKLSDVFPTASVDALDLLNKLLQFNPTKRISAEDALSHAYVAEFHNPLEEPVCNRTITIAIDDDTKYSIDEYRRKVYNEVIRKKRDQRRSRVHVASQAFLSPSQNSRATPTSNTTFQNPNHLQQWQKKRYSSSAAYLESYTNSQAVAAHHVTKNVGTSQPQRYHESKPMPTKAHGNHAHCDKYLSSQNQKSTKMAAPHKQVHAVVGKTHTMPQTHQHSRVMPRNNHYESYLTGPDMVRPGIAQPYRMNQGMHPAYPNYSVCYPHYRPNDPWGYHPSSNNPAR</sequence>
<dbReference type="AlphaFoldDB" id="A0A3S8V2Z0"/>
<evidence type="ECO:0000256" key="6">
    <source>
        <dbReference type="ARBA" id="ARBA00022840"/>
    </source>
</evidence>
<name>A0A3S8V2Z0_9APIC</name>
<organism evidence="13">
    <name type="scientific">Nephromyces sp. MMRI</name>
    <dbReference type="NCBI Taxonomy" id="2496275"/>
    <lineage>
        <taxon>Eukaryota</taxon>
        <taxon>Sar</taxon>
        <taxon>Alveolata</taxon>
        <taxon>Apicomplexa</taxon>
        <taxon>Aconoidasida</taxon>
        <taxon>Nephromycida</taxon>
        <taxon>Nephromyces</taxon>
    </lineage>
</organism>
<dbReference type="InterPro" id="IPR003527">
    <property type="entry name" value="MAP_kinase_CS"/>
</dbReference>
<dbReference type="PROSITE" id="PS00108">
    <property type="entry name" value="PROTEIN_KINASE_ST"/>
    <property type="match status" value="1"/>
</dbReference>
<reference evidence="13" key="1">
    <citation type="journal article" date="2018" name="Genome Biol. Evol.">
        <title>Nephromyces encodes a urate metabolism pathway and predicted peroxisomes, demonstrating these are not ancient losses of apicomplexans.</title>
        <authorList>
            <person name="Paight C."/>
            <person name="Slamovits C.H."/>
            <person name="Saffo M.B."/>
            <person name="Lane C.E."/>
        </authorList>
    </citation>
    <scope>NUCLEOTIDE SEQUENCE</scope>
    <source>
        <strain evidence="13">Neph287</strain>
    </source>
</reference>
<keyword evidence="10" id="KW-0460">Magnesium</keyword>
<protein>
    <recommendedName>
        <fullName evidence="1 10">Mitogen-activated protein kinase</fullName>
        <ecNumber evidence="1 10">2.7.11.24</ecNumber>
    </recommendedName>
</protein>
<feature type="region of interest" description="Disordered" evidence="11">
    <location>
        <begin position="353"/>
        <end position="388"/>
    </location>
</feature>
<keyword evidence="2 10" id="KW-0723">Serine/threonine-protein kinase</keyword>
<feature type="domain" description="Protein kinase" evidence="12">
    <location>
        <begin position="13"/>
        <end position="302"/>
    </location>
</feature>
<keyword evidence="4 9" id="KW-0547">Nucleotide-binding</keyword>
<dbReference type="SMART" id="SM00220">
    <property type="entry name" value="S_TKc"/>
    <property type="match status" value="1"/>
</dbReference>
<dbReference type="FunFam" id="1.10.510.10:FF:000238">
    <property type="entry name" value="Mitogen-activated protein kinase"/>
    <property type="match status" value="1"/>
</dbReference>
<dbReference type="GO" id="GO:0005524">
    <property type="term" value="F:ATP binding"/>
    <property type="evidence" value="ECO:0007669"/>
    <property type="project" value="UniProtKB-UniRule"/>
</dbReference>
<feature type="region of interest" description="Disordered" evidence="11">
    <location>
        <begin position="416"/>
        <end position="439"/>
    </location>
</feature>
<evidence type="ECO:0000313" key="13">
    <source>
        <dbReference type="EMBL" id="AZL94365.1"/>
    </source>
</evidence>
<dbReference type="PANTHER" id="PTHR24055">
    <property type="entry name" value="MITOGEN-ACTIVATED PROTEIN KINASE"/>
    <property type="match status" value="1"/>
</dbReference>
<dbReference type="Pfam" id="PF00069">
    <property type="entry name" value="Pkinase"/>
    <property type="match status" value="1"/>
</dbReference>
<dbReference type="InterPro" id="IPR017441">
    <property type="entry name" value="Protein_kinase_ATP_BS"/>
</dbReference>
<dbReference type="PROSITE" id="PS01351">
    <property type="entry name" value="MAPK"/>
    <property type="match status" value="1"/>
</dbReference>
<dbReference type="InterPro" id="IPR011009">
    <property type="entry name" value="Kinase-like_dom_sf"/>
</dbReference>
<dbReference type="PROSITE" id="PS50011">
    <property type="entry name" value="PROTEIN_KINASE_DOM"/>
    <property type="match status" value="1"/>
</dbReference>
<dbReference type="GO" id="GO:0106310">
    <property type="term" value="F:protein serine kinase activity"/>
    <property type="evidence" value="ECO:0007669"/>
    <property type="project" value="RHEA"/>
</dbReference>
<evidence type="ECO:0000256" key="2">
    <source>
        <dbReference type="ARBA" id="ARBA00022527"/>
    </source>
</evidence>
<dbReference type="Gene3D" id="3.30.200.20">
    <property type="entry name" value="Phosphorylase Kinase, domain 1"/>
    <property type="match status" value="1"/>
</dbReference>
<comment type="similarity">
    <text evidence="10">Belongs to the protein kinase superfamily. Ser/Thr protein kinase family. MAP kinase subfamily.</text>
</comment>
<dbReference type="EC" id="2.7.11.24" evidence="1 10"/>
<evidence type="ECO:0000256" key="7">
    <source>
        <dbReference type="ARBA" id="ARBA00047592"/>
    </source>
</evidence>
<dbReference type="SUPFAM" id="SSF56112">
    <property type="entry name" value="Protein kinase-like (PK-like)"/>
    <property type="match status" value="1"/>
</dbReference>
<feature type="compositionally biased region" description="Polar residues" evidence="11">
    <location>
        <begin position="359"/>
        <end position="388"/>
    </location>
</feature>
<keyword evidence="6 9" id="KW-0067">ATP-binding</keyword>